<dbReference type="PROSITE" id="PS51192">
    <property type="entry name" value="HELICASE_ATP_BIND_1"/>
    <property type="match status" value="1"/>
</dbReference>
<dbReference type="SMART" id="SM00487">
    <property type="entry name" value="DEXDc"/>
    <property type="match status" value="1"/>
</dbReference>
<dbReference type="GO" id="GO:0005524">
    <property type="term" value="F:ATP binding"/>
    <property type="evidence" value="ECO:0007669"/>
    <property type="project" value="InterPro"/>
</dbReference>
<evidence type="ECO:0000259" key="1">
    <source>
        <dbReference type="PROSITE" id="PS51192"/>
    </source>
</evidence>
<dbReference type="CDD" id="cd18032">
    <property type="entry name" value="DEXHc_RE_I_III_res"/>
    <property type="match status" value="1"/>
</dbReference>
<keyword evidence="4" id="KW-1185">Reference proteome</keyword>
<keyword evidence="3" id="KW-0347">Helicase</keyword>
<dbReference type="PANTHER" id="PTHR47396:SF1">
    <property type="entry name" value="ATP-DEPENDENT HELICASE IRC3-RELATED"/>
    <property type="match status" value="1"/>
</dbReference>
<dbReference type="SMART" id="SM00490">
    <property type="entry name" value="HELICc"/>
    <property type="match status" value="1"/>
</dbReference>
<dbReference type="EMBL" id="JAQIFT010000069">
    <property type="protein sequence ID" value="MDA3734027.1"/>
    <property type="molecule type" value="Genomic_DNA"/>
</dbReference>
<dbReference type="InterPro" id="IPR027417">
    <property type="entry name" value="P-loop_NTPase"/>
</dbReference>
<evidence type="ECO:0000313" key="4">
    <source>
        <dbReference type="Proteomes" id="UP001169242"/>
    </source>
</evidence>
<dbReference type="InterPro" id="IPR014001">
    <property type="entry name" value="Helicase_ATP-bd"/>
</dbReference>
<dbReference type="Pfam" id="PF00271">
    <property type="entry name" value="Helicase_C"/>
    <property type="match status" value="1"/>
</dbReference>
<dbReference type="InterPro" id="IPR050742">
    <property type="entry name" value="Helicase_Restrict-Modif_Enz"/>
</dbReference>
<keyword evidence="3" id="KW-0378">Hydrolase</keyword>
<dbReference type="GO" id="GO:0005829">
    <property type="term" value="C:cytosol"/>
    <property type="evidence" value="ECO:0007669"/>
    <property type="project" value="TreeGrafter"/>
</dbReference>
<dbReference type="Proteomes" id="UP001169242">
    <property type="component" value="Unassembled WGS sequence"/>
</dbReference>
<dbReference type="PROSITE" id="PS51194">
    <property type="entry name" value="HELICASE_CTER"/>
    <property type="match status" value="1"/>
</dbReference>
<reference evidence="3" key="1">
    <citation type="journal article" date="2023" name="Int. J. Syst. Evol. Microbiol.">
        <title>&lt;i&gt;Holtiella tumoricola&lt;/i&gt; gen. nov. sp. nov., isolated from a human clinical sample.</title>
        <authorList>
            <person name="Allen-Vercoe E."/>
            <person name="Daigneault M.C."/>
            <person name="Vancuren S.J."/>
            <person name="Cochrane K."/>
            <person name="O'Neal L.L."/>
            <person name="Sankaranarayanan K."/>
            <person name="Lawson P.A."/>
        </authorList>
    </citation>
    <scope>NUCLEOTIDE SEQUENCE</scope>
    <source>
        <strain evidence="3">CC70A</strain>
    </source>
</reference>
<dbReference type="Gene3D" id="3.40.960.10">
    <property type="entry name" value="VSR Endonuclease"/>
    <property type="match status" value="1"/>
</dbReference>
<dbReference type="AlphaFoldDB" id="A0AA42J2W3"/>
<protein>
    <submittedName>
        <fullName evidence="3">DEAD/DEAH box helicase family protein</fullName>
    </submittedName>
</protein>
<dbReference type="SUPFAM" id="SSF52540">
    <property type="entry name" value="P-loop containing nucleoside triphosphate hydrolases"/>
    <property type="match status" value="1"/>
</dbReference>
<proteinExistence type="predicted"/>
<feature type="domain" description="Helicase ATP-binding" evidence="1">
    <location>
        <begin position="156"/>
        <end position="303"/>
    </location>
</feature>
<dbReference type="Gene3D" id="3.40.50.300">
    <property type="entry name" value="P-loop containing nucleotide triphosphate hydrolases"/>
    <property type="match status" value="2"/>
</dbReference>
<dbReference type="RefSeq" id="WP_271013679.1">
    <property type="nucleotide sequence ID" value="NZ_JAQIFT010000069.1"/>
</dbReference>
<keyword evidence="3" id="KW-0547">Nucleotide-binding</keyword>
<organism evidence="3 4">
    <name type="scientific">Holtiella tumoricola</name>
    <dbReference type="NCBI Taxonomy" id="3018743"/>
    <lineage>
        <taxon>Bacteria</taxon>
        <taxon>Bacillati</taxon>
        <taxon>Bacillota</taxon>
        <taxon>Clostridia</taxon>
        <taxon>Lachnospirales</taxon>
        <taxon>Cellulosilyticaceae</taxon>
        <taxon>Holtiella</taxon>
    </lineage>
</organism>
<dbReference type="GO" id="GO:0016787">
    <property type="term" value="F:hydrolase activity"/>
    <property type="evidence" value="ECO:0007669"/>
    <property type="project" value="InterPro"/>
</dbReference>
<evidence type="ECO:0000313" key="3">
    <source>
        <dbReference type="EMBL" id="MDA3734027.1"/>
    </source>
</evidence>
<gene>
    <name evidence="3" type="ORF">PBV87_21365</name>
</gene>
<dbReference type="PANTHER" id="PTHR47396">
    <property type="entry name" value="TYPE I RESTRICTION ENZYME ECOKI R PROTEIN"/>
    <property type="match status" value="1"/>
</dbReference>
<feature type="domain" description="Helicase C-terminal" evidence="2">
    <location>
        <begin position="356"/>
        <end position="508"/>
    </location>
</feature>
<dbReference type="CDD" id="cd18799">
    <property type="entry name" value="SF2_C_EcoAI-like"/>
    <property type="match status" value="1"/>
</dbReference>
<dbReference type="Pfam" id="PF04851">
    <property type="entry name" value="ResIII"/>
    <property type="match status" value="1"/>
</dbReference>
<comment type="caution">
    <text evidence="3">The sequence shown here is derived from an EMBL/GenBank/DDBJ whole genome shotgun (WGS) entry which is preliminary data.</text>
</comment>
<sequence>MNSNKATKVNSKAEELFIQLFCEAFGPDKAGNLYVQYPFVDIYGKNRFIDFALENHEMKVAIEIDGETYHNPKKVSDTKYYDDLLKQNSLVYDGWHVYRWAYNQLAKQPEKVKDELVTFLGETPFLKEIDFFLPKQQGRTFELREYQQEAIDNLFTIRESGDSIALLYHATGVGKTVTAASDAKVVNGRTLFLVHNLKLADQAEKTFAQIWPDVTRGYYTGVEKNLEAKVIFATVQSVSNNLLSFEPKDFDYIIVDECHHAAAKTYQQIFSYFEPKFILGLTATPERADGEDILQLFQNVAHKMDLKTAVEREILAPIRCIRVKTDIDLTEVRINGIKYNTQDLESKLFIPERNQLIVDTYLKYAKGKKTVIFCASVNHAEEIAHLLQRQGVHAATVSSRENVATREKILKAYDEGDTHVLCACDLLNEGWDSPCTEILFMARPTMSKVIYMQQLGRGTRKYEGKESLLVFDFVDNANMFNMPYSLHRLLDIGQYKPNEYVLAPSHLKKLDEDMLRRGERPDAYLDVPIDVDDYEVIDLFNWQNEVKEMKSQLEFVRMVDVQTETIDRYVREGKIVPDLEVPIGDTRTFNYYKEDTIKGYAKTYNWDLITSANIVEKFMGFIEKMDMSYSYKPVLIKAILEYADERGRADIDEVVSYFIEFYESRKLVGLVAEKANSLYQKGDYSSKDVEKNILSNPFKRFADMRFLQRNKAINLIEFNPVIFKKLTSKDKERILAICDEKLMNYYTRLEN</sequence>
<dbReference type="InterPro" id="IPR001650">
    <property type="entry name" value="Helicase_C-like"/>
</dbReference>
<name>A0AA42J2W3_9FIRM</name>
<dbReference type="GO" id="GO:0004386">
    <property type="term" value="F:helicase activity"/>
    <property type="evidence" value="ECO:0007669"/>
    <property type="project" value="UniProtKB-KW"/>
</dbReference>
<keyword evidence="3" id="KW-0067">ATP-binding</keyword>
<evidence type="ECO:0000259" key="2">
    <source>
        <dbReference type="PROSITE" id="PS51194"/>
    </source>
</evidence>
<dbReference type="InterPro" id="IPR006935">
    <property type="entry name" value="Helicase/UvrB_N"/>
</dbReference>
<accession>A0AA42J2W3</accession>
<dbReference type="GO" id="GO:0003677">
    <property type="term" value="F:DNA binding"/>
    <property type="evidence" value="ECO:0007669"/>
    <property type="project" value="InterPro"/>
</dbReference>